<gene>
    <name evidence="1" type="ORF">SAMN04488007_3332</name>
</gene>
<evidence type="ECO:0000313" key="1">
    <source>
        <dbReference type="EMBL" id="SHK59530.1"/>
    </source>
</evidence>
<protein>
    <submittedName>
        <fullName evidence="1">Uncharacterized protein</fullName>
    </submittedName>
</protein>
<name>A0A1M6TRI4_9FLAO</name>
<organism evidence="1 2">
    <name type="scientific">Maribacter aquivivus</name>
    <dbReference type="NCBI Taxonomy" id="228958"/>
    <lineage>
        <taxon>Bacteria</taxon>
        <taxon>Pseudomonadati</taxon>
        <taxon>Bacteroidota</taxon>
        <taxon>Flavobacteriia</taxon>
        <taxon>Flavobacteriales</taxon>
        <taxon>Flavobacteriaceae</taxon>
        <taxon>Maribacter</taxon>
    </lineage>
</organism>
<dbReference type="RefSeq" id="WP_073246304.1">
    <property type="nucleotide sequence ID" value="NZ_FQZX01000003.1"/>
</dbReference>
<dbReference type="OrthoDB" id="869432at2"/>
<keyword evidence="2" id="KW-1185">Reference proteome</keyword>
<dbReference type="EMBL" id="FQZX01000003">
    <property type="protein sequence ID" value="SHK59530.1"/>
    <property type="molecule type" value="Genomic_DNA"/>
</dbReference>
<dbReference type="Proteomes" id="UP000184314">
    <property type="component" value="Unassembled WGS sequence"/>
</dbReference>
<dbReference type="AlphaFoldDB" id="A0A1M6TRI4"/>
<reference evidence="2" key="1">
    <citation type="submission" date="2016-11" db="EMBL/GenBank/DDBJ databases">
        <authorList>
            <person name="Varghese N."/>
            <person name="Submissions S."/>
        </authorList>
    </citation>
    <scope>NUCLEOTIDE SEQUENCE [LARGE SCALE GENOMIC DNA]</scope>
    <source>
        <strain evidence="2">DSM 16478</strain>
    </source>
</reference>
<evidence type="ECO:0000313" key="2">
    <source>
        <dbReference type="Proteomes" id="UP000184314"/>
    </source>
</evidence>
<dbReference type="STRING" id="228958.SAMN04488007_3332"/>
<proteinExistence type="predicted"/>
<accession>A0A1M6TRI4</accession>
<sequence>MKKNSLIYVLKLTLIVVLIAYALDKIVYFGLEELNKNVFTGQSGGKVNQFLKEKDDLDLIVFGSSRANHHIDNQQLSNKSFNIGMDGAKIASAASLLMTLPKNKEQVVLFHLSPGYAYDSLYDGDDIKALSKLYNQNKVIKREFDNLNKTTFLKKFFWTINFNGSTLGLLKNYFYPKNDVKNYRGFDPITVTQQQKDIFKKLSAQSANTPCPKNYHLNAVYKKYIDDIDTFCKNNNKRLIIFTAPIYKDNCKDDDNALGLYLSKKKITYWNLTDIFKNNRSLENWRDNSHLSNKGADIFTDSIKARLIINN</sequence>